<comment type="caution">
    <text evidence="3">The sequence shown here is derived from an EMBL/GenBank/DDBJ whole genome shotgun (WGS) entry which is preliminary data.</text>
</comment>
<evidence type="ECO:0000313" key="3">
    <source>
        <dbReference type="EMBL" id="KAG7470671.1"/>
    </source>
</evidence>
<gene>
    <name evidence="3" type="ORF">MATL_G00116310</name>
</gene>
<sequence>MTGKFQTRTHLTDSELGNLNGSWVTSGSAQTRSGGYLQTQLLFNRAVPASASNRATHVGPPAPIVIEKLLSPSVAVQNGNDSVSSSVCFSVLSEQRLQDAVRLAKRDMRRRRRESACSSSSQQHPDEITQDRKSVNPQKPKRDASKLQQRAVGSKEVTRSGTTVLVYKPQELPLPPRTEHVLSPPTRDSAPEPQLSQEICRLQKELGTYIQRIEELANRGRTAGELDPEEERRVEVRRQEQAARSARILYVLQQQVKEIQEDLDKLRSQKIRHTKKSRAMDRLAAAHRGAVRAIQVFVSQLPDQSERKMPSHYRELGQLIRQLSLCSAKVEEVQGSSVPETANDILQKLEALDSALSKQESARAEQRAQSSSPARRRSPGGRQSSASPPRERRAVTARGPRGARKPPAARRNLQDRRLVVPRPRTADPHTLDRSEVLREGLKKLIRMRELGEGSPTNHRRVPLPEKSKVAPQLDSRFWQPTVSSQLKKIQLLQRGAAIPWIPTSPHASPLQIGPPKRPEPRCLFSAQKEPAGPVEQQAPARKAAEQGLGPEKRTEAHREAIRRAWLDREEMRRLKELNQLSQEEAERISRLRLEGTSPTEWAERAERAARERLQPLLDQAQRIRESWDRKGTSLRHRLSEQAADKAAASADLLSEAILDDLLEDTVLAMWEMERSREGDRLAQQRLEAPTLESMLLRMEEIERDEEAVRRRFADISYSDPRFWPKEDGTAPRMSPDCRPASPRPIRLTRPALRKDPTADIVLESPVEAGAASETSLVDDITSGTRPPEPAQPITAERGKGALLSVPVSMQKSVQKYREEHDSYLRLVSHEAVGSFNPWAIADSLADELMNEALVDVAAEFQDMCEEYAEAVFTSEFLQPDQSPAESHTQQDSQ</sequence>
<feature type="coiled-coil region" evidence="1">
    <location>
        <begin position="249"/>
        <end position="276"/>
    </location>
</feature>
<dbReference type="PANTHER" id="PTHR15732">
    <property type="entry name" value="PROTEIN MOONRAKER"/>
    <property type="match status" value="1"/>
</dbReference>
<proteinExistence type="predicted"/>
<protein>
    <recommendedName>
        <fullName evidence="5">Protein moonraker</fullName>
    </recommendedName>
</protein>
<accession>A0A9D3PWV8</accession>
<keyword evidence="4" id="KW-1185">Reference proteome</keyword>
<organism evidence="3 4">
    <name type="scientific">Megalops atlanticus</name>
    <name type="common">Tarpon</name>
    <name type="synonym">Clupea gigantea</name>
    <dbReference type="NCBI Taxonomy" id="7932"/>
    <lineage>
        <taxon>Eukaryota</taxon>
        <taxon>Metazoa</taxon>
        <taxon>Chordata</taxon>
        <taxon>Craniata</taxon>
        <taxon>Vertebrata</taxon>
        <taxon>Euteleostomi</taxon>
        <taxon>Actinopterygii</taxon>
        <taxon>Neopterygii</taxon>
        <taxon>Teleostei</taxon>
        <taxon>Elopiformes</taxon>
        <taxon>Megalopidae</taxon>
        <taxon>Megalops</taxon>
    </lineage>
</organism>
<dbReference type="Pfam" id="PF15718">
    <property type="entry name" value="MNR"/>
    <property type="match status" value="1"/>
</dbReference>
<dbReference type="GO" id="GO:0071539">
    <property type="term" value="P:protein localization to centrosome"/>
    <property type="evidence" value="ECO:0007669"/>
    <property type="project" value="TreeGrafter"/>
</dbReference>
<dbReference type="EMBL" id="JAFDVH010000009">
    <property type="protein sequence ID" value="KAG7470671.1"/>
    <property type="molecule type" value="Genomic_DNA"/>
</dbReference>
<feature type="region of interest" description="Disordered" evidence="2">
    <location>
        <begin position="106"/>
        <end position="194"/>
    </location>
</feature>
<dbReference type="Proteomes" id="UP001046870">
    <property type="component" value="Chromosome 9"/>
</dbReference>
<feature type="coiled-coil region" evidence="1">
    <location>
        <begin position="566"/>
        <end position="594"/>
    </location>
</feature>
<feature type="compositionally biased region" description="Basic and acidic residues" evidence="2">
    <location>
        <begin position="124"/>
        <end position="145"/>
    </location>
</feature>
<feature type="region of interest" description="Disordered" evidence="2">
    <location>
        <begin position="528"/>
        <end position="556"/>
    </location>
</feature>
<dbReference type="AlphaFoldDB" id="A0A9D3PWV8"/>
<evidence type="ECO:0000256" key="2">
    <source>
        <dbReference type="SAM" id="MobiDB-lite"/>
    </source>
</evidence>
<keyword evidence="1" id="KW-0175">Coiled coil</keyword>
<name>A0A9D3PWV8_MEGAT</name>
<dbReference type="InterPro" id="IPR031447">
    <property type="entry name" value="MNR"/>
</dbReference>
<dbReference type="GO" id="GO:0034451">
    <property type="term" value="C:centriolar satellite"/>
    <property type="evidence" value="ECO:0007669"/>
    <property type="project" value="TreeGrafter"/>
</dbReference>
<dbReference type="PANTHER" id="PTHR15732:SF4">
    <property type="entry name" value="PROTEIN MOONRAKER"/>
    <property type="match status" value="1"/>
</dbReference>
<reference evidence="3" key="1">
    <citation type="submission" date="2021-01" db="EMBL/GenBank/DDBJ databases">
        <authorList>
            <person name="Zahm M."/>
            <person name="Roques C."/>
            <person name="Cabau C."/>
            <person name="Klopp C."/>
            <person name="Donnadieu C."/>
            <person name="Jouanno E."/>
            <person name="Lampietro C."/>
            <person name="Louis A."/>
            <person name="Herpin A."/>
            <person name="Echchiki A."/>
            <person name="Berthelot C."/>
            <person name="Parey E."/>
            <person name="Roest-Crollius H."/>
            <person name="Braasch I."/>
            <person name="Postlethwait J."/>
            <person name="Bobe J."/>
            <person name="Montfort J."/>
            <person name="Bouchez O."/>
            <person name="Begum T."/>
            <person name="Mejri S."/>
            <person name="Adams A."/>
            <person name="Chen W.-J."/>
            <person name="Guiguen Y."/>
        </authorList>
    </citation>
    <scope>NUCLEOTIDE SEQUENCE</scope>
    <source>
        <strain evidence="3">YG-15Mar2019-1</strain>
        <tissue evidence="3">Brain</tissue>
    </source>
</reference>
<dbReference type="GO" id="GO:0007099">
    <property type="term" value="P:centriole replication"/>
    <property type="evidence" value="ECO:0007669"/>
    <property type="project" value="InterPro"/>
</dbReference>
<dbReference type="OrthoDB" id="10072648at2759"/>
<evidence type="ECO:0000256" key="1">
    <source>
        <dbReference type="SAM" id="Coils"/>
    </source>
</evidence>
<feature type="region of interest" description="Disordered" evidence="2">
    <location>
        <begin position="771"/>
        <end position="794"/>
    </location>
</feature>
<feature type="region of interest" description="Disordered" evidence="2">
    <location>
        <begin position="723"/>
        <end position="744"/>
    </location>
</feature>
<feature type="region of interest" description="Disordered" evidence="2">
    <location>
        <begin position="356"/>
        <end position="433"/>
    </location>
</feature>
<evidence type="ECO:0008006" key="5">
    <source>
        <dbReference type="Google" id="ProtNLM"/>
    </source>
</evidence>
<feature type="compositionally biased region" description="Basic and acidic residues" evidence="2">
    <location>
        <begin position="412"/>
        <end position="433"/>
    </location>
</feature>
<evidence type="ECO:0000313" key="4">
    <source>
        <dbReference type="Proteomes" id="UP001046870"/>
    </source>
</evidence>